<feature type="domain" description="MAE-28990/MAE-18760-like HEPN" evidence="1">
    <location>
        <begin position="7"/>
        <end position="223"/>
    </location>
</feature>
<gene>
    <name evidence="2" type="ORF">ACFPZN_45920</name>
</gene>
<evidence type="ECO:0000259" key="1">
    <source>
        <dbReference type="Pfam" id="PF18737"/>
    </source>
</evidence>
<evidence type="ECO:0000313" key="2">
    <source>
        <dbReference type="EMBL" id="MFC5752999.1"/>
    </source>
</evidence>
<dbReference type="InterPro" id="IPR040788">
    <property type="entry name" value="HEPN_MAE_28990"/>
</dbReference>
<comment type="caution">
    <text evidence="2">The sequence shown here is derived from an EMBL/GenBank/DDBJ whole genome shotgun (WGS) entry which is preliminary data.</text>
</comment>
<proteinExistence type="predicted"/>
<protein>
    <submittedName>
        <fullName evidence="2">MAE_28990/MAE_18760 family HEPN-like nuclease</fullName>
    </submittedName>
</protein>
<name>A0ABW1AEN8_9ACTN</name>
<evidence type="ECO:0000313" key="3">
    <source>
        <dbReference type="Proteomes" id="UP001596074"/>
    </source>
</evidence>
<dbReference type="Proteomes" id="UP001596074">
    <property type="component" value="Unassembled WGS sequence"/>
</dbReference>
<dbReference type="EMBL" id="JBHSON010000101">
    <property type="protein sequence ID" value="MFC5752999.1"/>
    <property type="molecule type" value="Genomic_DNA"/>
</dbReference>
<keyword evidence="3" id="KW-1185">Reference proteome</keyword>
<organism evidence="2 3">
    <name type="scientific">Actinomadura rugatobispora</name>
    <dbReference type="NCBI Taxonomy" id="1994"/>
    <lineage>
        <taxon>Bacteria</taxon>
        <taxon>Bacillati</taxon>
        <taxon>Actinomycetota</taxon>
        <taxon>Actinomycetes</taxon>
        <taxon>Streptosporangiales</taxon>
        <taxon>Thermomonosporaceae</taxon>
        <taxon>Actinomadura</taxon>
    </lineage>
</organism>
<reference evidence="3" key="1">
    <citation type="journal article" date="2019" name="Int. J. Syst. Evol. Microbiol.">
        <title>The Global Catalogue of Microorganisms (GCM) 10K type strain sequencing project: providing services to taxonomists for standard genome sequencing and annotation.</title>
        <authorList>
            <consortium name="The Broad Institute Genomics Platform"/>
            <consortium name="The Broad Institute Genome Sequencing Center for Infectious Disease"/>
            <person name="Wu L."/>
            <person name="Ma J."/>
        </authorList>
    </citation>
    <scope>NUCLEOTIDE SEQUENCE [LARGE SCALE GENOMIC DNA]</scope>
    <source>
        <strain evidence="3">KCTC 42087</strain>
    </source>
</reference>
<sequence length="231" mass="26201">MTPAELRAQLEEDLAWRLDELRHLRNALLGARGPSDWPVSAMRTILVMQYAHLEGFAQNAFSLYVKAINDRQLKAKDLHPNLFACALTREFDGIRLGSGAETETDAEDGFLLRRAKRQVAFVDRMRSLAETILSIDADLAVSMEMNFGSDVLRRTLFRLGMPDTAVSRSHFTSLEFVRKARNDIAHGSRKERIEPGLFDAHRKKCEQFMNDLSRLISTAVDGEWYMVSAVV</sequence>
<dbReference type="Pfam" id="PF18737">
    <property type="entry name" value="HEPN_MAE_28990"/>
    <property type="match status" value="1"/>
</dbReference>
<dbReference type="RefSeq" id="WP_378289567.1">
    <property type="nucleotide sequence ID" value="NZ_JBHSON010000101.1"/>
</dbReference>
<accession>A0ABW1AEN8</accession>